<dbReference type="OMA" id="YIGYSKH"/>
<dbReference type="PROSITE" id="PS51462">
    <property type="entry name" value="NUDIX"/>
    <property type="match status" value="1"/>
</dbReference>
<dbReference type="PROSITE" id="PS00893">
    <property type="entry name" value="NUDIX_BOX"/>
    <property type="match status" value="1"/>
</dbReference>
<evidence type="ECO:0000256" key="1">
    <source>
        <dbReference type="ARBA" id="ARBA00001936"/>
    </source>
</evidence>
<dbReference type="SUPFAM" id="SSF140586">
    <property type="entry name" value="Dcp2 domain-like"/>
    <property type="match status" value="1"/>
</dbReference>
<evidence type="ECO:0000256" key="6">
    <source>
        <dbReference type="ARBA" id="ARBA00022723"/>
    </source>
</evidence>
<feature type="compositionally biased region" description="Low complexity" evidence="10">
    <location>
        <begin position="442"/>
        <end position="458"/>
    </location>
</feature>
<dbReference type="InterPro" id="IPR050154">
    <property type="entry name" value="UbiB_kinase"/>
</dbReference>
<dbReference type="HOGENOM" id="CLU_006533_3_0_1"/>
<protein>
    <recommendedName>
        <fullName evidence="15">Nudix hydrolase domain-containing protein</fullName>
    </recommendedName>
</protein>
<feature type="compositionally biased region" description="Low complexity" evidence="10">
    <location>
        <begin position="505"/>
        <end position="533"/>
    </location>
</feature>
<evidence type="ECO:0000313" key="13">
    <source>
        <dbReference type="EnsemblPlants" id="OPUNC02G33690.1"/>
    </source>
</evidence>
<dbReference type="SUPFAM" id="SSF55811">
    <property type="entry name" value="Nudix"/>
    <property type="match status" value="1"/>
</dbReference>
<dbReference type="Gene3D" id="3.90.79.10">
    <property type="entry name" value="Nucleoside Triphosphate Pyrophosphohydrolase"/>
    <property type="match status" value="1"/>
</dbReference>
<dbReference type="Pfam" id="PF05026">
    <property type="entry name" value="DCP2"/>
    <property type="match status" value="1"/>
</dbReference>
<dbReference type="InterPro" id="IPR007722">
    <property type="entry name" value="DCP2_BoxA"/>
</dbReference>
<evidence type="ECO:0000256" key="5">
    <source>
        <dbReference type="ARBA" id="ARBA00022490"/>
    </source>
</evidence>
<name>A0A0E0K6J4_ORYPU</name>
<feature type="region of interest" description="Disordered" evidence="10">
    <location>
        <begin position="348"/>
        <end position="393"/>
    </location>
</feature>
<keyword evidence="14" id="KW-1185">Reference proteome</keyword>
<dbReference type="InterPro" id="IPR000719">
    <property type="entry name" value="Prot_kinase_dom"/>
</dbReference>
<dbReference type="eggNOG" id="KOG2937">
    <property type="taxonomic scope" value="Eukaryota"/>
</dbReference>
<dbReference type="InterPro" id="IPR020084">
    <property type="entry name" value="NUDIX_hydrolase_CS"/>
</dbReference>
<dbReference type="GO" id="GO:0004672">
    <property type="term" value="F:protein kinase activity"/>
    <property type="evidence" value="ECO:0007669"/>
    <property type="project" value="InterPro"/>
</dbReference>
<comment type="subcellular location">
    <subcellularLocation>
        <location evidence="2">Cytoplasm</location>
    </subcellularLocation>
</comment>
<dbReference type="FunFam" id="3.90.79.10:FF:000003">
    <property type="entry name" value="M7GpppN-mRNA hydrolase isoform 2"/>
    <property type="match status" value="1"/>
</dbReference>
<dbReference type="PANTHER" id="PTHR10566:SF123">
    <property type="entry name" value="PROTEIN KINASE SUPERFAMILY PROTEIN"/>
    <property type="match status" value="1"/>
</dbReference>
<dbReference type="eggNOG" id="KOG1235">
    <property type="taxonomic scope" value="Eukaryota"/>
</dbReference>
<dbReference type="Pfam" id="PF00293">
    <property type="entry name" value="NUDIX"/>
    <property type="match status" value="1"/>
</dbReference>
<dbReference type="GO" id="GO:0000184">
    <property type="term" value="P:nuclear-transcribed mRNA catabolic process, nonsense-mediated decay"/>
    <property type="evidence" value="ECO:0007669"/>
    <property type="project" value="InterPro"/>
</dbReference>
<dbReference type="STRING" id="4537.A0A0E0K6J4"/>
<dbReference type="GO" id="GO:0003723">
    <property type="term" value="F:RNA binding"/>
    <property type="evidence" value="ECO:0007669"/>
    <property type="project" value="UniProtKB-KW"/>
</dbReference>
<accession>A0A0E0K6J4</accession>
<dbReference type="Proteomes" id="UP000026962">
    <property type="component" value="Chromosome 2"/>
</dbReference>
<dbReference type="InterPro" id="IPR015797">
    <property type="entry name" value="NUDIX_hydrolase-like_dom_sf"/>
</dbReference>
<comment type="cofactor">
    <cofactor evidence="1">
        <name>Mn(2+)</name>
        <dbReference type="ChEBI" id="CHEBI:29035"/>
    </cofactor>
</comment>
<feature type="compositionally biased region" description="Gly residues" evidence="10">
    <location>
        <begin position="380"/>
        <end position="393"/>
    </location>
</feature>
<reference evidence="13" key="1">
    <citation type="submission" date="2015-04" db="UniProtKB">
        <authorList>
            <consortium name="EnsemblPlants"/>
        </authorList>
    </citation>
    <scope>IDENTIFICATION</scope>
</reference>
<comment type="similarity">
    <text evidence="3">Belongs to the Nudix hydrolase family. DCP2 subfamily.</text>
</comment>
<dbReference type="InterPro" id="IPR036189">
    <property type="entry name" value="DCP2_BoxA_sf"/>
</dbReference>
<evidence type="ECO:0000256" key="2">
    <source>
        <dbReference type="ARBA" id="ARBA00004496"/>
    </source>
</evidence>
<evidence type="ECO:0000256" key="4">
    <source>
        <dbReference type="ARBA" id="ARBA00009670"/>
    </source>
</evidence>
<dbReference type="GO" id="GO:0000290">
    <property type="term" value="P:deadenylation-dependent decapping of nuclear-transcribed mRNA"/>
    <property type="evidence" value="ECO:0007669"/>
    <property type="project" value="InterPro"/>
</dbReference>
<proteinExistence type="inferred from homology"/>
<dbReference type="PANTHER" id="PTHR10566">
    <property type="entry name" value="CHAPERONE-ACTIVITY OF BC1 COMPLEX CABC1 -RELATED"/>
    <property type="match status" value="1"/>
</dbReference>
<dbReference type="CDD" id="cd03672">
    <property type="entry name" value="NUDIX_Dcp2p_Nudt20"/>
    <property type="match status" value="1"/>
</dbReference>
<reference evidence="13" key="2">
    <citation type="submission" date="2018-05" db="EMBL/GenBank/DDBJ databases">
        <title>OpunRS2 (Oryza punctata Reference Sequence Version 2).</title>
        <authorList>
            <person name="Zhang J."/>
            <person name="Kudrna D."/>
            <person name="Lee S."/>
            <person name="Talag J."/>
            <person name="Welchert J."/>
            <person name="Wing R.A."/>
        </authorList>
    </citation>
    <scope>NUCLEOTIDE SEQUENCE [LARGE SCALE GENOMIC DNA]</scope>
</reference>
<dbReference type="Gramene" id="OPUNC02G33690.1">
    <property type="protein sequence ID" value="OPUNC02G33690.1"/>
    <property type="gene ID" value="OPUNC02G33690"/>
</dbReference>
<feature type="domain" description="Nudix hydrolase" evidence="12">
    <location>
        <begin position="104"/>
        <end position="233"/>
    </location>
</feature>
<sequence length="1288" mass="144428">MAGGGGLNRSSSRGQLPPQELLDDLCSRFVLNVPKEDLESFERILFLLEQAHWFYEDNSVEHNPSLKSLSFKDFTTLMFNSCAALRPYRAHLDDIYKDFTHYKFRVPVCGAIILDDTYEKCLLVKGWKSSASWSFPRGKRSKDEEDHTCAVREVLEETGCDVSRLLKLEDYIEVSIWQQRVRLYIITGVKGDTVFAPQTKKEISEISWHKIDELLPAGDDAISRGVNGLKLYMVAPFLQGLKAWIATHRSPQYQKSDTSARGTVWKAKNSSTGAVPVENPVITRAGSDPQTLDSRPGKSFRNFRFDTASILQSMEASFLPSGIWSRADAMAALVRPAVLPVCAAMTGCGSGNDKRSPPPQQRSWWGGNKPRLPHQPRRQPGGGNGGRGGGGGALDQVMGVLRRDGEFLQAAAGAPLRDIFWLRFLEKKQRRKQPKSKPKPPEQQQQQQQEEAAPSQAPSFPPPSYQPGLSCLELMTADFEALKLYIGYSKHAVEQRFLKGKHQPQHQQPSKPKLQRQQQQQQKQQQQEQQHQPLQPPAFPPPSYPPGLSCMELMMADIEALKLYINYYVAILTTPLPQHYDPELLSRYFTSRPHILAFRTVQIISAFVSAAVKMQISKRTNLITDATYSGNSTGSKGFNASQYMVGQLLKETFLDLGPTFVKVGQSLSTRPDITGSEISEALAELHEKVPPFPRKDAMKIIEGEFELPVSRIFSYISDEPVAAASFGQVYQGRTVDGALVAIKVQRPNLLPSVLRDIYILRLGLGFVRKVAKRKSNIALYADELGKGFVGELDYNIEAANATKFLEFHSRYSFMLVPKVLKQLTRRRVLTMEWVSGENPTDLLSLSKGISSEIAESSEKQKIEAKARLLDLVNKGVEASLVQLLETGLLHADPHPGNLRYTPEGRVGFLDFGLLCMMEKKHQHAMLASIVHIVNGDWASLVYDLTAMDVVPPRTNLRRVTMDLEDALGEVTFEDGIPDVKFSRVLGKIWSVAFKHHFRMPPYYTLVLRSLASLEGLAIAADGTFKTFQAAYPYVVRKLLSDNSVATRRLLHQAIFNKKKEFQWHKIKVFLKLASARGNFRYNTGVLPERKGLDVAKLVEISDASSSLDLNHATPERALHTANLCLRLLLSKESIVIRRLVMTANAKSLARDLISKDASIFRMLLTRVLADVICQWMVKVTGFKRAGQLELHTVRKKNEDRGLSKETPALVTFQTAVRDRKLKVIFSKFVREIREDPILMVRVSWNMFAISVVSAAIGVHRFIVVLSEEVLSTLPPPVPPPRLVQVQSI</sequence>
<dbReference type="EnsemblPlants" id="OPUNC02G33690.1">
    <property type="protein sequence ID" value="OPUNC02G33690.1"/>
    <property type="gene ID" value="OPUNC02G33690"/>
</dbReference>
<dbReference type="InterPro" id="IPR004147">
    <property type="entry name" value="ABC1_dom"/>
</dbReference>
<evidence type="ECO:0000259" key="11">
    <source>
        <dbReference type="PROSITE" id="PS50011"/>
    </source>
</evidence>
<dbReference type="InterPro" id="IPR000086">
    <property type="entry name" value="NUDIX_hydrolase_dom"/>
</dbReference>
<dbReference type="Pfam" id="PF03109">
    <property type="entry name" value="ABC1"/>
    <property type="match status" value="1"/>
</dbReference>
<evidence type="ECO:0000256" key="3">
    <source>
        <dbReference type="ARBA" id="ARBA00005279"/>
    </source>
</evidence>
<evidence type="ECO:0008006" key="15">
    <source>
        <dbReference type="Google" id="ProtNLM"/>
    </source>
</evidence>
<evidence type="ECO:0000256" key="9">
    <source>
        <dbReference type="ARBA" id="ARBA00023211"/>
    </source>
</evidence>
<dbReference type="SMART" id="SM01125">
    <property type="entry name" value="DCP2"/>
    <property type="match status" value="1"/>
</dbReference>
<evidence type="ECO:0000259" key="12">
    <source>
        <dbReference type="PROSITE" id="PS51462"/>
    </source>
</evidence>
<dbReference type="GO" id="GO:0005737">
    <property type="term" value="C:cytoplasm"/>
    <property type="evidence" value="ECO:0007669"/>
    <property type="project" value="UniProtKB-SubCell"/>
</dbReference>
<dbReference type="GO" id="GO:0005524">
    <property type="term" value="F:ATP binding"/>
    <property type="evidence" value="ECO:0007669"/>
    <property type="project" value="InterPro"/>
</dbReference>
<dbReference type="GO" id="GO:0030145">
    <property type="term" value="F:manganese ion binding"/>
    <property type="evidence" value="ECO:0007669"/>
    <property type="project" value="InterPro"/>
</dbReference>
<keyword evidence="6" id="KW-0479">Metal-binding</keyword>
<feature type="region of interest" description="Disordered" evidence="10">
    <location>
        <begin position="430"/>
        <end position="465"/>
    </location>
</feature>
<keyword evidence="9" id="KW-0464">Manganese</keyword>
<dbReference type="InterPro" id="IPR044099">
    <property type="entry name" value="Dcp2_NUDIX"/>
</dbReference>
<dbReference type="FunFam" id="1.10.10.1050:FF:000002">
    <property type="entry name" value="mRNA-decapping enzyme subunit 2"/>
    <property type="match status" value="1"/>
</dbReference>
<comment type="similarity">
    <text evidence="4">Belongs to the protein kinase superfamily. ADCK protein kinase family.</text>
</comment>
<dbReference type="InterPro" id="IPR011009">
    <property type="entry name" value="Kinase-like_dom_sf"/>
</dbReference>
<evidence type="ECO:0000256" key="7">
    <source>
        <dbReference type="ARBA" id="ARBA00022801"/>
    </source>
</evidence>
<dbReference type="PROSITE" id="PS50011">
    <property type="entry name" value="PROTEIN_KINASE_DOM"/>
    <property type="match status" value="1"/>
</dbReference>
<dbReference type="Gene3D" id="1.10.10.1050">
    <property type="entry name" value="Dcp2, box A domain"/>
    <property type="match status" value="1"/>
</dbReference>
<organism evidence="13">
    <name type="scientific">Oryza punctata</name>
    <name type="common">Red rice</name>
    <dbReference type="NCBI Taxonomy" id="4537"/>
    <lineage>
        <taxon>Eukaryota</taxon>
        <taxon>Viridiplantae</taxon>
        <taxon>Streptophyta</taxon>
        <taxon>Embryophyta</taxon>
        <taxon>Tracheophyta</taxon>
        <taxon>Spermatophyta</taxon>
        <taxon>Magnoliopsida</taxon>
        <taxon>Liliopsida</taxon>
        <taxon>Poales</taxon>
        <taxon>Poaceae</taxon>
        <taxon>BOP clade</taxon>
        <taxon>Oryzoideae</taxon>
        <taxon>Oryzeae</taxon>
        <taxon>Oryzinae</taxon>
        <taxon>Oryza</taxon>
    </lineage>
</organism>
<feature type="region of interest" description="Disordered" evidence="10">
    <location>
        <begin position="498"/>
        <end position="542"/>
    </location>
</feature>
<evidence type="ECO:0000313" key="14">
    <source>
        <dbReference type="Proteomes" id="UP000026962"/>
    </source>
</evidence>
<dbReference type="GO" id="GO:0140933">
    <property type="term" value="F:5'-(N(7)-methylguanosine 5'-triphospho)-[mRNA] hydrolase activity"/>
    <property type="evidence" value="ECO:0007669"/>
    <property type="project" value="InterPro"/>
</dbReference>
<keyword evidence="5" id="KW-0963">Cytoplasm</keyword>
<evidence type="ECO:0000256" key="10">
    <source>
        <dbReference type="SAM" id="MobiDB-lite"/>
    </source>
</evidence>
<keyword evidence="7" id="KW-0378">Hydrolase</keyword>
<feature type="domain" description="Protein kinase" evidence="11">
    <location>
        <begin position="715"/>
        <end position="1070"/>
    </location>
</feature>
<keyword evidence="8" id="KW-0694">RNA-binding</keyword>
<dbReference type="SUPFAM" id="SSF56112">
    <property type="entry name" value="Protein kinase-like (PK-like)"/>
    <property type="match status" value="1"/>
</dbReference>
<evidence type="ECO:0000256" key="8">
    <source>
        <dbReference type="ARBA" id="ARBA00022884"/>
    </source>
</evidence>
<dbReference type="CDD" id="cd05121">
    <property type="entry name" value="ABC1_ADCK3-like"/>
    <property type="match status" value="1"/>
</dbReference>